<dbReference type="InterPro" id="IPR051450">
    <property type="entry name" value="Gfo/Idh/MocA_Oxidoreductases"/>
</dbReference>
<evidence type="ECO:0000313" key="4">
    <source>
        <dbReference type="Proteomes" id="UP000752292"/>
    </source>
</evidence>
<dbReference type="Gene3D" id="3.40.50.720">
    <property type="entry name" value="NAD(P)-binding Rossmann-like Domain"/>
    <property type="match status" value="1"/>
</dbReference>
<accession>A0A932ZUL1</accession>
<dbReference type="Pfam" id="PF01408">
    <property type="entry name" value="GFO_IDH_MocA"/>
    <property type="match status" value="1"/>
</dbReference>
<dbReference type="InterPro" id="IPR055170">
    <property type="entry name" value="GFO_IDH_MocA-like_dom"/>
</dbReference>
<protein>
    <submittedName>
        <fullName evidence="3">Gfo/Idh/MocA family oxidoreductase</fullName>
    </submittedName>
</protein>
<proteinExistence type="predicted"/>
<dbReference type="InterPro" id="IPR036291">
    <property type="entry name" value="NAD(P)-bd_dom_sf"/>
</dbReference>
<dbReference type="AlphaFoldDB" id="A0A932ZUL1"/>
<comment type="caution">
    <text evidence="3">The sequence shown here is derived from an EMBL/GenBank/DDBJ whole genome shotgun (WGS) entry which is preliminary data.</text>
</comment>
<reference evidence="3" key="1">
    <citation type="submission" date="2020-07" db="EMBL/GenBank/DDBJ databases">
        <title>Huge and variable diversity of episymbiotic CPR bacteria and DPANN archaea in groundwater ecosystems.</title>
        <authorList>
            <person name="He C.Y."/>
            <person name="Keren R."/>
            <person name="Whittaker M."/>
            <person name="Farag I.F."/>
            <person name="Doudna J."/>
            <person name="Cate J.H.D."/>
            <person name="Banfield J.F."/>
        </authorList>
    </citation>
    <scope>NUCLEOTIDE SEQUENCE</scope>
    <source>
        <strain evidence="3">NC_groundwater_1370_Ag_S-0.2um_69_93</strain>
    </source>
</reference>
<dbReference type="PANTHER" id="PTHR43377:SF1">
    <property type="entry name" value="BILIVERDIN REDUCTASE A"/>
    <property type="match status" value="1"/>
</dbReference>
<feature type="domain" description="Gfo/Idh/MocA-like oxidoreductase N-terminal" evidence="1">
    <location>
        <begin position="10"/>
        <end position="128"/>
    </location>
</feature>
<sequence length="372" mass="40491">MDPAGVKPIGLAIVGCGRVGRIRGREARAYPGTQWLGLCDIDEKKGRSLAEELRADFFTADYRELLKRPEANAAVLATDENEHAATLFAAIERGHRILAEKPLATNAGESARIVEAAGRAGVDLVVGYTQRFRRRWLAAREHVAAGQLGEITSATTRAFLNRMVAHARLTANEDRRLLSPMVISGTHALDVVLWILGDGKKPAEVYARSVAKSLRGMGTKDATFALFTFDDGSIWSFSCSWALPVIWPASTYSLEVGIVGTEGVLTIDDTHRDIVLAAEKPLKAHRGDERQVSFLESYPAGDMSGGQFWGPMKEETNAWLARIATGARTPHATAAEGHRNLMLTMACDLSAKRGKPVSLPLDPEELHRELTA</sequence>
<evidence type="ECO:0000259" key="2">
    <source>
        <dbReference type="Pfam" id="PF22725"/>
    </source>
</evidence>
<dbReference type="Pfam" id="PF22725">
    <property type="entry name" value="GFO_IDH_MocA_C3"/>
    <property type="match status" value="1"/>
</dbReference>
<dbReference type="Proteomes" id="UP000752292">
    <property type="component" value="Unassembled WGS sequence"/>
</dbReference>
<dbReference type="GO" id="GO:0000166">
    <property type="term" value="F:nucleotide binding"/>
    <property type="evidence" value="ECO:0007669"/>
    <property type="project" value="InterPro"/>
</dbReference>
<dbReference type="InterPro" id="IPR000683">
    <property type="entry name" value="Gfo/Idh/MocA-like_OxRdtase_N"/>
</dbReference>
<dbReference type="SUPFAM" id="SSF55347">
    <property type="entry name" value="Glyceraldehyde-3-phosphate dehydrogenase-like, C-terminal domain"/>
    <property type="match status" value="1"/>
</dbReference>
<dbReference type="PANTHER" id="PTHR43377">
    <property type="entry name" value="BILIVERDIN REDUCTASE A"/>
    <property type="match status" value="1"/>
</dbReference>
<feature type="domain" description="GFO/IDH/MocA-like oxidoreductase" evidence="2">
    <location>
        <begin position="136"/>
        <end position="265"/>
    </location>
</feature>
<dbReference type="SUPFAM" id="SSF51735">
    <property type="entry name" value="NAD(P)-binding Rossmann-fold domains"/>
    <property type="match status" value="1"/>
</dbReference>
<evidence type="ECO:0000259" key="1">
    <source>
        <dbReference type="Pfam" id="PF01408"/>
    </source>
</evidence>
<organism evidence="3 4">
    <name type="scientific">Tectimicrobiota bacterium</name>
    <dbReference type="NCBI Taxonomy" id="2528274"/>
    <lineage>
        <taxon>Bacteria</taxon>
        <taxon>Pseudomonadati</taxon>
        <taxon>Nitrospinota/Tectimicrobiota group</taxon>
        <taxon>Candidatus Tectimicrobiota</taxon>
    </lineage>
</organism>
<gene>
    <name evidence="3" type="ORF">HY618_06390</name>
</gene>
<dbReference type="EMBL" id="JACQRX010000280">
    <property type="protein sequence ID" value="MBI4252073.1"/>
    <property type="molecule type" value="Genomic_DNA"/>
</dbReference>
<evidence type="ECO:0000313" key="3">
    <source>
        <dbReference type="EMBL" id="MBI4252073.1"/>
    </source>
</evidence>
<dbReference type="Gene3D" id="3.30.360.10">
    <property type="entry name" value="Dihydrodipicolinate Reductase, domain 2"/>
    <property type="match status" value="1"/>
</dbReference>
<name>A0A932ZUL1_UNCTE</name>